<sequence>MSTPCTPARLHPARTGAVLLAVALLGGACAPASGSAPRVAPSAPSATTMQAIASEIIPLDISDCVDLDHDGDELDVWCSEPVATGRTPFACPDGTPGTTPTKIHTRPAGQRAWSEWRLHTGPCGEAISPAPND</sequence>
<keyword evidence="2" id="KW-0732">Signal</keyword>
<evidence type="ECO:0000313" key="3">
    <source>
        <dbReference type="EMBL" id="MBD9699270.1"/>
    </source>
</evidence>
<dbReference type="RefSeq" id="WP_192279200.1">
    <property type="nucleotide sequence ID" value="NZ_JACZDF010000003.1"/>
</dbReference>
<evidence type="ECO:0008006" key="5">
    <source>
        <dbReference type="Google" id="ProtNLM"/>
    </source>
</evidence>
<feature type="region of interest" description="Disordered" evidence="1">
    <location>
        <begin position="88"/>
        <end position="108"/>
    </location>
</feature>
<evidence type="ECO:0000256" key="1">
    <source>
        <dbReference type="SAM" id="MobiDB-lite"/>
    </source>
</evidence>
<keyword evidence="4" id="KW-1185">Reference proteome</keyword>
<organism evidence="3 4">
    <name type="scientific">Flavimobilis rhizosphaerae</name>
    <dbReference type="NCBI Taxonomy" id="2775421"/>
    <lineage>
        <taxon>Bacteria</taxon>
        <taxon>Bacillati</taxon>
        <taxon>Actinomycetota</taxon>
        <taxon>Actinomycetes</taxon>
        <taxon>Micrococcales</taxon>
        <taxon>Jonesiaceae</taxon>
        <taxon>Flavimobilis</taxon>
    </lineage>
</organism>
<proteinExistence type="predicted"/>
<dbReference type="EMBL" id="JACZDF010000003">
    <property type="protein sequence ID" value="MBD9699270.1"/>
    <property type="molecule type" value="Genomic_DNA"/>
</dbReference>
<feature type="chain" id="PRO_5045244655" description="Subtilisin inhibitor-like" evidence="2">
    <location>
        <begin position="35"/>
        <end position="133"/>
    </location>
</feature>
<gene>
    <name evidence="3" type="ORF">IGS67_07170</name>
</gene>
<protein>
    <recommendedName>
        <fullName evidence="5">Subtilisin inhibitor-like</fullName>
    </recommendedName>
</protein>
<reference evidence="3 4" key="1">
    <citation type="submission" date="2020-09" db="EMBL/GenBank/DDBJ databases">
        <title>Flavimobilis rhizosphaerae sp. nov., isolated from rhizosphere soil of Spartina alterniflora.</title>
        <authorList>
            <person name="Hanqin C."/>
        </authorList>
    </citation>
    <scope>NUCLEOTIDE SEQUENCE [LARGE SCALE GENOMIC DNA]</scope>
    <source>
        <strain evidence="3 4">GY 10621</strain>
    </source>
</reference>
<feature type="signal peptide" evidence="2">
    <location>
        <begin position="1"/>
        <end position="34"/>
    </location>
</feature>
<comment type="caution">
    <text evidence="3">The sequence shown here is derived from an EMBL/GenBank/DDBJ whole genome shotgun (WGS) entry which is preliminary data.</text>
</comment>
<evidence type="ECO:0000256" key="2">
    <source>
        <dbReference type="SAM" id="SignalP"/>
    </source>
</evidence>
<name>A0ABR9DQ74_9MICO</name>
<accession>A0ABR9DQ74</accession>
<dbReference type="Proteomes" id="UP000642107">
    <property type="component" value="Unassembled WGS sequence"/>
</dbReference>
<evidence type="ECO:0000313" key="4">
    <source>
        <dbReference type="Proteomes" id="UP000642107"/>
    </source>
</evidence>